<dbReference type="InterPro" id="IPR036938">
    <property type="entry name" value="PAP2/HPO_sf"/>
</dbReference>
<name>A0A066XDH3_COLSU</name>
<dbReference type="InterPro" id="IPR000326">
    <property type="entry name" value="PAP2/HPO"/>
</dbReference>
<dbReference type="STRING" id="1173701.A0A066XDH3"/>
<evidence type="ECO:0000256" key="5">
    <source>
        <dbReference type="ARBA" id="ARBA00023136"/>
    </source>
</evidence>
<dbReference type="CDD" id="cd03390">
    <property type="entry name" value="PAP2_containing_1_like"/>
    <property type="match status" value="1"/>
</dbReference>
<keyword evidence="9" id="KW-1185">Reference proteome</keyword>
<evidence type="ECO:0000256" key="1">
    <source>
        <dbReference type="ARBA" id="ARBA00004141"/>
    </source>
</evidence>
<dbReference type="SUPFAM" id="SSF48317">
    <property type="entry name" value="Acid phosphatase/Vanadium-dependent haloperoxidase"/>
    <property type="match status" value="1"/>
</dbReference>
<feature type="transmembrane region" description="Helical" evidence="6">
    <location>
        <begin position="98"/>
        <end position="117"/>
    </location>
</feature>
<evidence type="ECO:0000256" key="2">
    <source>
        <dbReference type="ARBA" id="ARBA00008816"/>
    </source>
</evidence>
<comment type="similarity">
    <text evidence="2">Belongs to the PA-phosphatase related phosphoesterase family.</text>
</comment>
<dbReference type="HOGENOM" id="CLU_541858_0_0_1"/>
<dbReference type="GO" id="GO:0016020">
    <property type="term" value="C:membrane"/>
    <property type="evidence" value="ECO:0007669"/>
    <property type="project" value="UniProtKB-SubCell"/>
</dbReference>
<evidence type="ECO:0000259" key="7">
    <source>
        <dbReference type="SMART" id="SM00014"/>
    </source>
</evidence>
<accession>A0A066XDH3</accession>
<feature type="transmembrane region" description="Helical" evidence="6">
    <location>
        <begin position="267"/>
        <end position="285"/>
    </location>
</feature>
<feature type="transmembrane region" description="Helical" evidence="6">
    <location>
        <begin position="239"/>
        <end position="261"/>
    </location>
</feature>
<keyword evidence="3 6" id="KW-0812">Transmembrane</keyword>
<organism evidence="8 9">
    <name type="scientific">Colletotrichum sublineola</name>
    <name type="common">Sorghum anthracnose fungus</name>
    <dbReference type="NCBI Taxonomy" id="1173701"/>
    <lineage>
        <taxon>Eukaryota</taxon>
        <taxon>Fungi</taxon>
        <taxon>Dikarya</taxon>
        <taxon>Ascomycota</taxon>
        <taxon>Pezizomycotina</taxon>
        <taxon>Sordariomycetes</taxon>
        <taxon>Hypocreomycetidae</taxon>
        <taxon>Glomerellales</taxon>
        <taxon>Glomerellaceae</taxon>
        <taxon>Colletotrichum</taxon>
        <taxon>Colletotrichum graminicola species complex</taxon>
    </lineage>
</organism>
<dbReference type="SMART" id="SM00014">
    <property type="entry name" value="acidPPc"/>
    <property type="match status" value="1"/>
</dbReference>
<keyword evidence="5 6" id="KW-0472">Membrane</keyword>
<dbReference type="GO" id="GO:0046839">
    <property type="term" value="P:phospholipid dephosphorylation"/>
    <property type="evidence" value="ECO:0007669"/>
    <property type="project" value="TreeGrafter"/>
</dbReference>
<dbReference type="PANTHER" id="PTHR10165:SF84">
    <property type="entry name" value="PHOSPHATIDIC ACID PHOSPHATASE BETA"/>
    <property type="match status" value="1"/>
</dbReference>
<feature type="transmembrane region" description="Helical" evidence="6">
    <location>
        <begin position="208"/>
        <end position="227"/>
    </location>
</feature>
<dbReference type="Proteomes" id="UP000027238">
    <property type="component" value="Unassembled WGS sequence"/>
</dbReference>
<feature type="domain" description="Phosphatidic acid phosphatase type 2/haloperoxidase" evidence="7">
    <location>
        <begin position="127"/>
        <end position="285"/>
    </location>
</feature>
<dbReference type="InterPro" id="IPR043216">
    <property type="entry name" value="PAP-like"/>
</dbReference>
<proteinExistence type="inferred from homology"/>
<dbReference type="EMBL" id="JMSE01000836">
    <property type="protein sequence ID" value="KDN67203.1"/>
    <property type="molecule type" value="Genomic_DNA"/>
</dbReference>
<keyword evidence="4 6" id="KW-1133">Transmembrane helix</keyword>
<dbReference type="Gene3D" id="1.20.144.10">
    <property type="entry name" value="Phosphatidic acid phosphatase type 2/haloperoxidase"/>
    <property type="match status" value="1"/>
</dbReference>
<protein>
    <submittedName>
        <fullName evidence="8">Putative PAP2 superfamily protein</fullName>
    </submittedName>
</protein>
<feature type="transmembrane region" description="Helical" evidence="6">
    <location>
        <begin position="129"/>
        <end position="150"/>
    </location>
</feature>
<dbReference type="eggNOG" id="KOG3030">
    <property type="taxonomic scope" value="Eukaryota"/>
</dbReference>
<dbReference type="OrthoDB" id="10030083at2759"/>
<comment type="subcellular location">
    <subcellularLocation>
        <location evidence="1">Membrane</location>
        <topology evidence="1">Multi-pass membrane protein</topology>
    </subcellularLocation>
</comment>
<evidence type="ECO:0000256" key="4">
    <source>
        <dbReference type="ARBA" id="ARBA00022989"/>
    </source>
</evidence>
<evidence type="ECO:0000256" key="3">
    <source>
        <dbReference type="ARBA" id="ARBA00022692"/>
    </source>
</evidence>
<dbReference type="GO" id="GO:0006644">
    <property type="term" value="P:phospholipid metabolic process"/>
    <property type="evidence" value="ECO:0007669"/>
    <property type="project" value="InterPro"/>
</dbReference>
<reference evidence="9" key="1">
    <citation type="journal article" date="2014" name="Genome Announc.">
        <title>Draft genome sequence of Colletotrichum sublineola, a destructive pathogen of cultivated sorghum.</title>
        <authorList>
            <person name="Baroncelli R."/>
            <person name="Sanz-Martin J.M."/>
            <person name="Rech G.E."/>
            <person name="Sukno S.A."/>
            <person name="Thon M.R."/>
        </authorList>
    </citation>
    <scope>NUCLEOTIDE SEQUENCE [LARGE SCALE GENOMIC DNA]</scope>
    <source>
        <strain evidence="9">TX430BB</strain>
    </source>
</reference>
<dbReference type="Pfam" id="PF01569">
    <property type="entry name" value="PAP2"/>
    <property type="match status" value="1"/>
</dbReference>
<evidence type="ECO:0000313" key="8">
    <source>
        <dbReference type="EMBL" id="KDN67203.1"/>
    </source>
</evidence>
<evidence type="ECO:0000313" key="9">
    <source>
        <dbReference type="Proteomes" id="UP000027238"/>
    </source>
</evidence>
<feature type="transmembrane region" description="Helical" evidence="6">
    <location>
        <begin position="36"/>
        <end position="61"/>
    </location>
</feature>
<dbReference type="PANTHER" id="PTHR10165">
    <property type="entry name" value="LIPID PHOSPHATE PHOSPHATASE"/>
    <property type="match status" value="1"/>
</dbReference>
<comment type="caution">
    <text evidence="8">The sequence shown here is derived from an EMBL/GenBank/DDBJ whole genome shotgun (WGS) entry which is preliminary data.</text>
</comment>
<evidence type="ECO:0000256" key="6">
    <source>
        <dbReference type="SAM" id="Phobius"/>
    </source>
</evidence>
<gene>
    <name evidence="8" type="ORF">CSUB01_06829</name>
</gene>
<dbReference type="GO" id="GO:0008195">
    <property type="term" value="F:phosphatidate phosphatase activity"/>
    <property type="evidence" value="ECO:0007669"/>
    <property type="project" value="TreeGrafter"/>
</dbReference>
<sequence length="503" mass="56158">MHAHNRVQRIHGDDHDLPLEFTRETIRSARASWDFFLAWLRITWCDIFVLSALGGAALGIFNAPLAAVRNFPITFDGSGEIVYPQFAYPDRGWIIETWLSALLSLSIPIAVILLAQFRVRSFWDVSNGIIGLVFSVLLGTVIQVVTKQLIGGFRPYFLAVCMPDISRATTNNATGLNAVGFEQVMYSVDVCTQPDSKKLKNAMASFPSGHSTAAFASYVYLFLYLNAKLKVWADYRPALWKIAITFAPLLGALLIACSLTIDQAHNWYDIVVGSAIGTTVAFGSYRGCYAAVWDWRFNHIPLQPRNQLDYSPEDGTGYRNFVFTRSVGWGQTGEGPAEKHAPSGRSSVSYAAVAEREILPPQQPRTLGERHTPEGFVSCAKPSPLFPPPSLLWFRMSEESILWYATGPTHRADFAARRFRCAGYSEVILVRGRLGARRRRRGLLPAVYQPHPRRPQGPVDARDALQASWAAMPNHSRRLGKKYGKKPFMFERSCVLVSGRKPL</sequence>
<dbReference type="AlphaFoldDB" id="A0A066XDH3"/>